<organism evidence="2 3">
    <name type="scientific">Murinocardiopsis flavida</name>
    <dbReference type="NCBI Taxonomy" id="645275"/>
    <lineage>
        <taxon>Bacteria</taxon>
        <taxon>Bacillati</taxon>
        <taxon>Actinomycetota</taxon>
        <taxon>Actinomycetes</taxon>
        <taxon>Streptosporangiales</taxon>
        <taxon>Nocardiopsidaceae</taxon>
        <taxon>Murinocardiopsis</taxon>
    </lineage>
</organism>
<feature type="domain" description="DUF4097" evidence="1">
    <location>
        <begin position="21"/>
        <end position="228"/>
    </location>
</feature>
<accession>A0A2P8DNY3</accession>
<comment type="caution">
    <text evidence="2">The sequence shown here is derived from an EMBL/GenBank/DDBJ whole genome shotgun (WGS) entry which is preliminary data.</text>
</comment>
<reference evidence="2 3" key="1">
    <citation type="submission" date="2018-03" db="EMBL/GenBank/DDBJ databases">
        <title>Genomic Encyclopedia of Archaeal and Bacterial Type Strains, Phase II (KMG-II): from individual species to whole genera.</title>
        <authorList>
            <person name="Goeker M."/>
        </authorList>
    </citation>
    <scope>NUCLEOTIDE SEQUENCE [LARGE SCALE GENOMIC DNA]</scope>
    <source>
        <strain evidence="2 3">DSM 45312</strain>
    </source>
</reference>
<dbReference type="AlphaFoldDB" id="A0A2P8DNY3"/>
<protein>
    <submittedName>
        <fullName evidence="2">Putative adhesin</fullName>
    </submittedName>
</protein>
<proteinExistence type="predicted"/>
<evidence type="ECO:0000313" key="2">
    <source>
        <dbReference type="EMBL" id="PSK98916.1"/>
    </source>
</evidence>
<dbReference type="InterPro" id="IPR025164">
    <property type="entry name" value="Toastrack_DUF4097"/>
</dbReference>
<dbReference type="Proteomes" id="UP000240542">
    <property type="component" value="Unassembled WGS sequence"/>
</dbReference>
<dbReference type="Pfam" id="PF13349">
    <property type="entry name" value="DUF4097"/>
    <property type="match status" value="1"/>
</dbReference>
<evidence type="ECO:0000313" key="3">
    <source>
        <dbReference type="Proteomes" id="UP000240542"/>
    </source>
</evidence>
<evidence type="ECO:0000259" key="1">
    <source>
        <dbReference type="Pfam" id="PF13349"/>
    </source>
</evidence>
<dbReference type="EMBL" id="PYGA01000004">
    <property type="protein sequence ID" value="PSK98916.1"/>
    <property type="molecule type" value="Genomic_DNA"/>
</dbReference>
<dbReference type="RefSeq" id="WP_106582243.1">
    <property type="nucleotide sequence ID" value="NZ_PYGA01000004.1"/>
</dbReference>
<keyword evidence="3" id="KW-1185">Reference proteome</keyword>
<sequence>MPTFTTPEPISVKIDLAAGHLRIIASDRTDTRVEVRPSDAANESDAKAAEQARVDYADGRLLVKAPQQWRQYGFFGSGPAIDVTVELPSGSHVEGDTSAAAFHCEGRLGECRIKSGAGDIALDQTGPLRLSTTGDITVGRAVGHCEATTASGSVRIRTIDGTAVIKNSNGDTWIGEATGDLRLKSANGRISVGKAHATCGATSANGDITIGAVMRGSTSLETAVGEVEIGIVDGTAARLDLSTQFGTVHTDLDAADGPGPGDETVTVRARTAFGDIVVHRS</sequence>
<dbReference type="OrthoDB" id="3252095at2"/>
<name>A0A2P8DNY3_9ACTN</name>
<gene>
    <name evidence="2" type="ORF">CLV63_104140</name>
</gene>